<organism evidence="1 2">
    <name type="scientific">Cirrhinus mrigala</name>
    <name type="common">Mrigala</name>
    <dbReference type="NCBI Taxonomy" id="683832"/>
    <lineage>
        <taxon>Eukaryota</taxon>
        <taxon>Metazoa</taxon>
        <taxon>Chordata</taxon>
        <taxon>Craniata</taxon>
        <taxon>Vertebrata</taxon>
        <taxon>Euteleostomi</taxon>
        <taxon>Actinopterygii</taxon>
        <taxon>Neopterygii</taxon>
        <taxon>Teleostei</taxon>
        <taxon>Ostariophysi</taxon>
        <taxon>Cypriniformes</taxon>
        <taxon>Cyprinidae</taxon>
        <taxon>Labeoninae</taxon>
        <taxon>Labeonini</taxon>
        <taxon>Cirrhinus</taxon>
    </lineage>
</organism>
<dbReference type="EMBL" id="JAMKFB020000005">
    <property type="protein sequence ID" value="KAL0192000.1"/>
    <property type="molecule type" value="Genomic_DNA"/>
</dbReference>
<evidence type="ECO:0000313" key="1">
    <source>
        <dbReference type="EMBL" id="KAL0192000.1"/>
    </source>
</evidence>
<gene>
    <name evidence="1" type="ORF">M9458_010296</name>
</gene>
<sequence length="57" mass="6515">SNVSYVTACVFYCRTLSIETSIQFPQDQLMVTKSRYRDVTVTQSTQAEHTQTHSITL</sequence>
<feature type="non-terminal residue" evidence="1">
    <location>
        <position position="57"/>
    </location>
</feature>
<dbReference type="AlphaFoldDB" id="A0ABD0R0H7"/>
<dbReference type="Proteomes" id="UP001529510">
    <property type="component" value="Unassembled WGS sequence"/>
</dbReference>
<feature type="non-terminal residue" evidence="1">
    <location>
        <position position="1"/>
    </location>
</feature>
<keyword evidence="2" id="KW-1185">Reference proteome</keyword>
<name>A0ABD0R0H7_CIRMR</name>
<proteinExistence type="predicted"/>
<comment type="caution">
    <text evidence="1">The sequence shown here is derived from an EMBL/GenBank/DDBJ whole genome shotgun (WGS) entry which is preliminary data.</text>
</comment>
<protein>
    <submittedName>
        <fullName evidence="1">Uncharacterized protein</fullName>
    </submittedName>
</protein>
<reference evidence="1 2" key="1">
    <citation type="submission" date="2024-05" db="EMBL/GenBank/DDBJ databases">
        <title>Genome sequencing and assembly of Indian major carp, Cirrhinus mrigala (Hamilton, 1822).</title>
        <authorList>
            <person name="Mohindra V."/>
            <person name="Chowdhury L.M."/>
            <person name="Lal K."/>
            <person name="Jena J.K."/>
        </authorList>
    </citation>
    <scope>NUCLEOTIDE SEQUENCE [LARGE SCALE GENOMIC DNA]</scope>
    <source>
        <strain evidence="1">CM1030</strain>
        <tissue evidence="1">Blood</tissue>
    </source>
</reference>
<evidence type="ECO:0000313" key="2">
    <source>
        <dbReference type="Proteomes" id="UP001529510"/>
    </source>
</evidence>
<accession>A0ABD0R0H7</accession>